<name>A0A9J6AT27_SOLCO</name>
<evidence type="ECO:0000313" key="2">
    <source>
        <dbReference type="Proteomes" id="UP000824120"/>
    </source>
</evidence>
<evidence type="ECO:0000313" key="1">
    <source>
        <dbReference type="EMBL" id="KAG5627473.1"/>
    </source>
</evidence>
<comment type="caution">
    <text evidence="1">The sequence shown here is derived from an EMBL/GenBank/DDBJ whole genome shotgun (WGS) entry which is preliminary data.</text>
</comment>
<protein>
    <submittedName>
        <fullName evidence="1">Uncharacterized protein</fullName>
    </submittedName>
</protein>
<dbReference type="Proteomes" id="UP000824120">
    <property type="component" value="Chromosome 2"/>
</dbReference>
<organism evidence="1 2">
    <name type="scientific">Solanum commersonii</name>
    <name type="common">Commerson's wild potato</name>
    <name type="synonym">Commerson's nightshade</name>
    <dbReference type="NCBI Taxonomy" id="4109"/>
    <lineage>
        <taxon>Eukaryota</taxon>
        <taxon>Viridiplantae</taxon>
        <taxon>Streptophyta</taxon>
        <taxon>Embryophyta</taxon>
        <taxon>Tracheophyta</taxon>
        <taxon>Spermatophyta</taxon>
        <taxon>Magnoliopsida</taxon>
        <taxon>eudicotyledons</taxon>
        <taxon>Gunneridae</taxon>
        <taxon>Pentapetalae</taxon>
        <taxon>asterids</taxon>
        <taxon>lamiids</taxon>
        <taxon>Solanales</taxon>
        <taxon>Solanaceae</taxon>
        <taxon>Solanoideae</taxon>
        <taxon>Solaneae</taxon>
        <taxon>Solanum</taxon>
    </lineage>
</organism>
<dbReference type="EMBL" id="JACXVP010000002">
    <property type="protein sequence ID" value="KAG5627473.1"/>
    <property type="molecule type" value="Genomic_DNA"/>
</dbReference>
<reference evidence="1 2" key="1">
    <citation type="submission" date="2020-09" db="EMBL/GenBank/DDBJ databases">
        <title>De no assembly of potato wild relative species, Solanum commersonii.</title>
        <authorList>
            <person name="Cho K."/>
        </authorList>
    </citation>
    <scope>NUCLEOTIDE SEQUENCE [LARGE SCALE GENOMIC DNA]</scope>
    <source>
        <strain evidence="1">LZ3.2</strain>
        <tissue evidence="1">Leaf</tissue>
    </source>
</reference>
<dbReference type="AlphaFoldDB" id="A0A9J6AT27"/>
<keyword evidence="2" id="KW-1185">Reference proteome</keyword>
<gene>
    <name evidence="1" type="ORF">H5410_012691</name>
</gene>
<proteinExistence type="predicted"/>
<sequence>MMFAGYIALCTGYIRFDTFPTAGYITLCTGYIRNCASLRVCDQRHCLTFTISIDGFAISQYISLIFQVSSEHLIHGA</sequence>
<accession>A0A9J6AT27</accession>